<dbReference type="KEGG" id="psco:LY89DRAFT_584848"/>
<accession>A0A194XC02</accession>
<dbReference type="OrthoDB" id="3548654at2759"/>
<gene>
    <name evidence="2" type="ORF">LY89DRAFT_584848</name>
</gene>
<evidence type="ECO:0000259" key="1">
    <source>
        <dbReference type="Pfam" id="PF06985"/>
    </source>
</evidence>
<name>A0A194XC02_MOLSC</name>
<evidence type="ECO:0000313" key="2">
    <source>
        <dbReference type="EMBL" id="KUJ17686.1"/>
    </source>
</evidence>
<protein>
    <recommendedName>
        <fullName evidence="1">Heterokaryon incompatibility domain-containing protein</fullName>
    </recommendedName>
</protein>
<dbReference type="Pfam" id="PF26639">
    <property type="entry name" value="Het-6_barrel"/>
    <property type="match status" value="1"/>
</dbReference>
<dbReference type="Proteomes" id="UP000070700">
    <property type="component" value="Unassembled WGS sequence"/>
</dbReference>
<evidence type="ECO:0000313" key="3">
    <source>
        <dbReference type="Proteomes" id="UP000070700"/>
    </source>
</evidence>
<reference evidence="2 3" key="1">
    <citation type="submission" date="2015-10" db="EMBL/GenBank/DDBJ databases">
        <title>Full genome of DAOMC 229536 Phialocephala scopiformis, a fungal endophyte of spruce producing the potent anti-insectan compound rugulosin.</title>
        <authorList>
            <consortium name="DOE Joint Genome Institute"/>
            <person name="Walker A.K."/>
            <person name="Frasz S.L."/>
            <person name="Seifert K.A."/>
            <person name="Miller J.D."/>
            <person name="Mondo S.J."/>
            <person name="Labutti K."/>
            <person name="Lipzen A."/>
            <person name="Dockter R."/>
            <person name="Kennedy M."/>
            <person name="Grigoriev I.V."/>
            <person name="Spatafora J.W."/>
        </authorList>
    </citation>
    <scope>NUCLEOTIDE SEQUENCE [LARGE SCALE GENOMIC DNA]</scope>
    <source>
        <strain evidence="2 3">CBS 120377</strain>
    </source>
</reference>
<dbReference type="InParanoid" id="A0A194XC02"/>
<dbReference type="STRING" id="149040.A0A194XC02"/>
<dbReference type="InterPro" id="IPR010730">
    <property type="entry name" value="HET"/>
</dbReference>
<proteinExistence type="predicted"/>
<dbReference type="Pfam" id="PF06985">
    <property type="entry name" value="HET"/>
    <property type="match status" value="1"/>
</dbReference>
<organism evidence="2 3">
    <name type="scientific">Mollisia scopiformis</name>
    <name type="common">Conifer needle endophyte fungus</name>
    <name type="synonym">Phialocephala scopiformis</name>
    <dbReference type="NCBI Taxonomy" id="149040"/>
    <lineage>
        <taxon>Eukaryota</taxon>
        <taxon>Fungi</taxon>
        <taxon>Dikarya</taxon>
        <taxon>Ascomycota</taxon>
        <taxon>Pezizomycotina</taxon>
        <taxon>Leotiomycetes</taxon>
        <taxon>Helotiales</taxon>
        <taxon>Mollisiaceae</taxon>
        <taxon>Mollisia</taxon>
    </lineage>
</organism>
<dbReference type="EMBL" id="KQ947414">
    <property type="protein sequence ID" value="KUJ17686.1"/>
    <property type="molecule type" value="Genomic_DNA"/>
</dbReference>
<dbReference type="InterPro" id="IPR052895">
    <property type="entry name" value="HetReg/Transcr_Mod"/>
</dbReference>
<dbReference type="AlphaFoldDB" id="A0A194XC02"/>
<sequence length="686" mass="77268">MPYVYSSLEGEHGERHIRVLKLLSKGDEPRLRCSLEIIDLNESPVYDCLSYTWSDPLYHELSAGYPLDIRTTTGDLDHEIECDGKMIPITENLEDALLQFSKTGFISNSVDGRAENKDGLIWIDAICINQKNDAEKNDQIPMMDEIYTGARRVIAWLGRCDEHVHPALEIIQRFKSIPPEKGKVTITDLEGPEYESLFGSPPISSQQWNDYAAFIQRAWFNRVWIIQEAFLAKHIDVLCGPHVLSWRHDFWDVAKFLRDTNLGTLLMEQADGTAHPDRKSTAYVNNSLNNQYQLEVMKAQSAKEPLSLEKLLVYSRYFQAGQAQDHVYGLLGIWKSSNRTSKLPPDMMIDQTLDRDADDFVARVFTKYSWVSIRNTQDLNVLSLVDDPATREQHHLPSWVPGYSVGFHVHPLAGVPRPEPGKERWNASEGLPPFEIPTSDSERLSVKGIRFDTIDEFATTYSGVMDQYDINSLLELVARYPGEKYPSGCTSLEAFWRTLIKDTFCGTPAGAEARAAFQYLIAGCVGHLEDASEGLEEDDVDNTAALSTLLDKTKITIKQISRKYNDTVVPDVEEINDILERVGTLDPDSDEKKKLDRDFDDISESFRIAYSCRRLFRTKKGYLGIAAESLGTGDSVWVLAGAAVPLVLRPAGDGCWRLVGEAYIHGIMNGEVGRMIGKELEQISLV</sequence>
<dbReference type="RefSeq" id="XP_018072041.1">
    <property type="nucleotide sequence ID" value="XM_018209294.1"/>
</dbReference>
<feature type="domain" description="Heterokaryon incompatibility" evidence="1">
    <location>
        <begin position="46"/>
        <end position="228"/>
    </location>
</feature>
<dbReference type="PANTHER" id="PTHR24148">
    <property type="entry name" value="ANKYRIN REPEAT DOMAIN-CONTAINING PROTEIN 39 HOMOLOG-RELATED"/>
    <property type="match status" value="1"/>
</dbReference>
<dbReference type="GeneID" id="28819020"/>
<keyword evidence="3" id="KW-1185">Reference proteome</keyword>
<dbReference type="PANTHER" id="PTHR24148:SF73">
    <property type="entry name" value="HET DOMAIN PROTEIN (AFU_ORTHOLOGUE AFUA_8G01020)"/>
    <property type="match status" value="1"/>
</dbReference>